<sequence>MHLSLCVEKCVCLYMFVYLRQMYIHL</sequence>
<protein>
    <submittedName>
        <fullName evidence="1">Uncharacterized protein</fullName>
    </submittedName>
</protein>
<name>A0A0E9UTA0_ANGAN</name>
<organism evidence="1">
    <name type="scientific">Anguilla anguilla</name>
    <name type="common">European freshwater eel</name>
    <name type="synonym">Muraena anguilla</name>
    <dbReference type="NCBI Taxonomy" id="7936"/>
    <lineage>
        <taxon>Eukaryota</taxon>
        <taxon>Metazoa</taxon>
        <taxon>Chordata</taxon>
        <taxon>Craniata</taxon>
        <taxon>Vertebrata</taxon>
        <taxon>Euteleostomi</taxon>
        <taxon>Actinopterygii</taxon>
        <taxon>Neopterygii</taxon>
        <taxon>Teleostei</taxon>
        <taxon>Anguilliformes</taxon>
        <taxon>Anguillidae</taxon>
        <taxon>Anguilla</taxon>
    </lineage>
</organism>
<evidence type="ECO:0000313" key="1">
    <source>
        <dbReference type="EMBL" id="JAH69042.1"/>
    </source>
</evidence>
<dbReference type="EMBL" id="GBXM01039535">
    <property type="protein sequence ID" value="JAH69042.1"/>
    <property type="molecule type" value="Transcribed_RNA"/>
</dbReference>
<reference evidence="1" key="1">
    <citation type="submission" date="2014-11" db="EMBL/GenBank/DDBJ databases">
        <authorList>
            <person name="Amaro Gonzalez C."/>
        </authorList>
    </citation>
    <scope>NUCLEOTIDE SEQUENCE</scope>
</reference>
<proteinExistence type="predicted"/>
<dbReference type="AlphaFoldDB" id="A0A0E9UTA0"/>
<accession>A0A0E9UTA0</accession>
<reference evidence="1" key="2">
    <citation type="journal article" date="2015" name="Fish Shellfish Immunol.">
        <title>Early steps in the European eel (Anguilla anguilla)-Vibrio vulnificus interaction in the gills: Role of the RtxA13 toxin.</title>
        <authorList>
            <person name="Callol A."/>
            <person name="Pajuelo D."/>
            <person name="Ebbesson L."/>
            <person name="Teles M."/>
            <person name="MacKenzie S."/>
            <person name="Amaro C."/>
        </authorList>
    </citation>
    <scope>NUCLEOTIDE SEQUENCE</scope>
</reference>